<name>A0A914X912_9BILA</name>
<keyword evidence="2" id="KW-1133">Transmembrane helix</keyword>
<sequence>MTRRELSADAAGDVKRVETHTGDGGVLDGIQLLRPPSPVESIRRFRRPVTNDGRPAPRPRTPTTDQAARNGGVGIRPGGVRTRSEEAATNLISLFVAGVRSLAFTIVALSSAVGRLVGRWRQLRSTHNDGRHPSTTSFSPVLCGPSRRFPSHVCYLDI</sequence>
<feature type="region of interest" description="Disordered" evidence="1">
    <location>
        <begin position="1"/>
        <end position="30"/>
    </location>
</feature>
<evidence type="ECO:0000313" key="3">
    <source>
        <dbReference type="Proteomes" id="UP000887566"/>
    </source>
</evidence>
<keyword evidence="3" id="KW-1185">Reference proteome</keyword>
<evidence type="ECO:0000256" key="2">
    <source>
        <dbReference type="SAM" id="Phobius"/>
    </source>
</evidence>
<keyword evidence="2" id="KW-0472">Membrane</keyword>
<dbReference type="AlphaFoldDB" id="A0A914X912"/>
<dbReference type="WBParaSite" id="PSAMB.scaffold6934size16971.g29371.t1">
    <property type="protein sequence ID" value="PSAMB.scaffold6934size16971.g29371.t1"/>
    <property type="gene ID" value="PSAMB.scaffold6934size16971.g29371"/>
</dbReference>
<protein>
    <submittedName>
        <fullName evidence="4">Uncharacterized protein</fullName>
    </submittedName>
</protein>
<keyword evidence="2" id="KW-0812">Transmembrane</keyword>
<proteinExistence type="predicted"/>
<feature type="region of interest" description="Disordered" evidence="1">
    <location>
        <begin position="46"/>
        <end position="80"/>
    </location>
</feature>
<reference evidence="4" key="1">
    <citation type="submission" date="2022-11" db="UniProtKB">
        <authorList>
            <consortium name="WormBaseParasite"/>
        </authorList>
    </citation>
    <scope>IDENTIFICATION</scope>
</reference>
<feature type="transmembrane region" description="Helical" evidence="2">
    <location>
        <begin position="91"/>
        <end position="114"/>
    </location>
</feature>
<organism evidence="3 4">
    <name type="scientific">Plectus sambesii</name>
    <dbReference type="NCBI Taxonomy" id="2011161"/>
    <lineage>
        <taxon>Eukaryota</taxon>
        <taxon>Metazoa</taxon>
        <taxon>Ecdysozoa</taxon>
        <taxon>Nematoda</taxon>
        <taxon>Chromadorea</taxon>
        <taxon>Plectida</taxon>
        <taxon>Plectina</taxon>
        <taxon>Plectoidea</taxon>
        <taxon>Plectidae</taxon>
        <taxon>Plectus</taxon>
    </lineage>
</organism>
<dbReference type="Proteomes" id="UP000887566">
    <property type="component" value="Unplaced"/>
</dbReference>
<feature type="compositionally biased region" description="Basic and acidic residues" evidence="1">
    <location>
        <begin position="1"/>
        <end position="21"/>
    </location>
</feature>
<accession>A0A914X912</accession>
<evidence type="ECO:0000313" key="4">
    <source>
        <dbReference type="WBParaSite" id="PSAMB.scaffold6934size16971.g29371.t1"/>
    </source>
</evidence>
<evidence type="ECO:0000256" key="1">
    <source>
        <dbReference type="SAM" id="MobiDB-lite"/>
    </source>
</evidence>